<accession>A0A8K0D773</accession>
<feature type="region of interest" description="Disordered" evidence="1">
    <location>
        <begin position="319"/>
        <end position="353"/>
    </location>
</feature>
<feature type="region of interest" description="Disordered" evidence="1">
    <location>
        <begin position="99"/>
        <end position="147"/>
    </location>
</feature>
<proteinExistence type="predicted"/>
<organism evidence="2 3">
    <name type="scientific">Ignelater luminosus</name>
    <name type="common">Cucubano</name>
    <name type="synonym">Pyrophorus luminosus</name>
    <dbReference type="NCBI Taxonomy" id="2038154"/>
    <lineage>
        <taxon>Eukaryota</taxon>
        <taxon>Metazoa</taxon>
        <taxon>Ecdysozoa</taxon>
        <taxon>Arthropoda</taxon>
        <taxon>Hexapoda</taxon>
        <taxon>Insecta</taxon>
        <taxon>Pterygota</taxon>
        <taxon>Neoptera</taxon>
        <taxon>Endopterygota</taxon>
        <taxon>Coleoptera</taxon>
        <taxon>Polyphaga</taxon>
        <taxon>Elateriformia</taxon>
        <taxon>Elateroidea</taxon>
        <taxon>Elateridae</taxon>
        <taxon>Agrypninae</taxon>
        <taxon>Pyrophorini</taxon>
        <taxon>Ignelater</taxon>
    </lineage>
</organism>
<feature type="compositionally biased region" description="Polar residues" evidence="1">
    <location>
        <begin position="332"/>
        <end position="344"/>
    </location>
</feature>
<dbReference type="AlphaFoldDB" id="A0A8K0D773"/>
<feature type="region of interest" description="Disordered" evidence="1">
    <location>
        <begin position="258"/>
        <end position="305"/>
    </location>
</feature>
<evidence type="ECO:0000313" key="2">
    <source>
        <dbReference type="EMBL" id="KAF2900800.1"/>
    </source>
</evidence>
<protein>
    <submittedName>
        <fullName evidence="2">Uncharacterized protein</fullName>
    </submittedName>
</protein>
<evidence type="ECO:0000256" key="1">
    <source>
        <dbReference type="SAM" id="MobiDB-lite"/>
    </source>
</evidence>
<feature type="compositionally biased region" description="Low complexity" evidence="1">
    <location>
        <begin position="118"/>
        <end position="134"/>
    </location>
</feature>
<feature type="compositionally biased region" description="Basic residues" evidence="1">
    <location>
        <begin position="167"/>
        <end position="177"/>
    </location>
</feature>
<feature type="compositionally biased region" description="Polar residues" evidence="1">
    <location>
        <begin position="182"/>
        <end position="200"/>
    </location>
</feature>
<evidence type="ECO:0000313" key="3">
    <source>
        <dbReference type="Proteomes" id="UP000801492"/>
    </source>
</evidence>
<feature type="compositionally biased region" description="Basic and acidic residues" evidence="1">
    <location>
        <begin position="319"/>
        <end position="331"/>
    </location>
</feature>
<sequence length="368" mass="41468">MTPRGRLPPNAHYEMRIADSQEASNINWTKCSKMTEEGHRRHGMNGNTDGGAVAPKEECPRSAYSQGGRLKFFKDGKFILELERAREGERVSWVSVPRKTYWPPQGNAASTPTYRQESSTSLSVSDDNSSIQSSPWQRDHSWKQSTPRRNLSKEMTFYYCRRKSLQLPKKSKKRRRPYAASPNPSVDSSSCNTINSERTEKNSVCNKVTNKHRVRPSLLSVVQMLIDKSVSSTPPRAEVVVSPRKRFLREMEKDKLQVDDACQKRSRNKTQTVSVASSVSTGTPPAATKVGSPVRLNGTTDEVRTPRNCSYSITSLLAEDRTSRRSPEDSPSHFSSVTQTQYCSPPSEDPWYSESVDRLRSIELSVSL</sequence>
<dbReference type="Proteomes" id="UP000801492">
    <property type="component" value="Unassembled WGS sequence"/>
</dbReference>
<dbReference type="EMBL" id="VTPC01001986">
    <property type="protein sequence ID" value="KAF2900800.1"/>
    <property type="molecule type" value="Genomic_DNA"/>
</dbReference>
<feature type="compositionally biased region" description="Polar residues" evidence="1">
    <location>
        <begin position="107"/>
        <end position="117"/>
    </location>
</feature>
<gene>
    <name evidence="2" type="ORF">ILUMI_05400</name>
</gene>
<dbReference type="OrthoDB" id="2328924at2759"/>
<reference evidence="2" key="1">
    <citation type="submission" date="2019-08" db="EMBL/GenBank/DDBJ databases">
        <title>The genome of the North American firefly Photinus pyralis.</title>
        <authorList>
            <consortium name="Photinus pyralis genome working group"/>
            <person name="Fallon T.R."/>
            <person name="Sander Lower S.E."/>
            <person name="Weng J.-K."/>
        </authorList>
    </citation>
    <scope>NUCLEOTIDE SEQUENCE</scope>
    <source>
        <strain evidence="2">TRF0915ILg1</strain>
        <tissue evidence="2">Whole body</tissue>
    </source>
</reference>
<feature type="region of interest" description="Disordered" evidence="1">
    <location>
        <begin position="167"/>
        <end position="200"/>
    </location>
</feature>
<feature type="compositionally biased region" description="Low complexity" evidence="1">
    <location>
        <begin position="270"/>
        <end position="283"/>
    </location>
</feature>
<feature type="region of interest" description="Disordered" evidence="1">
    <location>
        <begin position="35"/>
        <end position="61"/>
    </location>
</feature>
<keyword evidence="3" id="KW-1185">Reference proteome</keyword>
<name>A0A8K0D773_IGNLU</name>
<comment type="caution">
    <text evidence="2">The sequence shown here is derived from an EMBL/GenBank/DDBJ whole genome shotgun (WGS) entry which is preliminary data.</text>
</comment>